<keyword evidence="3" id="KW-1185">Reference proteome</keyword>
<name>A0A8S3T404_MYTED</name>
<evidence type="ECO:0000256" key="1">
    <source>
        <dbReference type="SAM" id="SignalP"/>
    </source>
</evidence>
<protein>
    <submittedName>
        <fullName evidence="2">Uncharacterized protein</fullName>
    </submittedName>
</protein>
<gene>
    <name evidence="2" type="ORF">MEDL_39293</name>
</gene>
<keyword evidence="1" id="KW-0732">Signal</keyword>
<reference evidence="2" key="1">
    <citation type="submission" date="2021-03" db="EMBL/GenBank/DDBJ databases">
        <authorList>
            <person name="Bekaert M."/>
        </authorList>
    </citation>
    <scope>NUCLEOTIDE SEQUENCE</scope>
</reference>
<evidence type="ECO:0000313" key="3">
    <source>
        <dbReference type="Proteomes" id="UP000683360"/>
    </source>
</evidence>
<organism evidence="2 3">
    <name type="scientific">Mytilus edulis</name>
    <name type="common">Blue mussel</name>
    <dbReference type="NCBI Taxonomy" id="6550"/>
    <lineage>
        <taxon>Eukaryota</taxon>
        <taxon>Metazoa</taxon>
        <taxon>Spiralia</taxon>
        <taxon>Lophotrochozoa</taxon>
        <taxon>Mollusca</taxon>
        <taxon>Bivalvia</taxon>
        <taxon>Autobranchia</taxon>
        <taxon>Pteriomorphia</taxon>
        <taxon>Mytilida</taxon>
        <taxon>Mytiloidea</taxon>
        <taxon>Mytilidae</taxon>
        <taxon>Mytilinae</taxon>
        <taxon>Mytilus</taxon>
    </lineage>
</organism>
<sequence>MVTLRILLIGVMVILTNAQLDNVKEIDKPKQALLVKFNDDSARLNRKRRNYYGSCHEIKTWNTIDGNGNTVYLDRQSPDCGLTAMRSFHLVRNDAGSHVRYEKLDNLVLKMAVLKMMLLVSAFLVIRAEEESKVHIHKPMETDSDPETEASKSLLRRKRDYYGHCTSVSTPFTVDGGGNTVYLDRQSPNCGLTAMRSFHLVRNGAGNKVRYDLSCCSLPRDFRCTTESRHTNFNFDGRGKVIYLDRHQVACPYNGFLKQFHLNRNGALDMYRYTYSCCTPNGSERANMRCTSHSTPANSDGGGKNFVYLDRHQVTCHLGYFLNSFKLVRPSRGCITTTLKVTVQQSTLDNKGSRKTTPNFTNNPPHLSILCQSVKRCWFQQHSES</sequence>
<dbReference type="Proteomes" id="UP000683360">
    <property type="component" value="Unassembled WGS sequence"/>
</dbReference>
<evidence type="ECO:0000313" key="2">
    <source>
        <dbReference type="EMBL" id="CAG2226203.1"/>
    </source>
</evidence>
<feature type="signal peptide" evidence="1">
    <location>
        <begin position="1"/>
        <end position="18"/>
    </location>
</feature>
<dbReference type="AlphaFoldDB" id="A0A8S3T404"/>
<feature type="chain" id="PRO_5035898532" evidence="1">
    <location>
        <begin position="19"/>
        <end position="385"/>
    </location>
</feature>
<proteinExistence type="predicted"/>
<dbReference type="OrthoDB" id="543966at2759"/>
<accession>A0A8S3T404</accession>
<comment type="caution">
    <text evidence="2">The sequence shown here is derived from an EMBL/GenBank/DDBJ whole genome shotgun (WGS) entry which is preliminary data.</text>
</comment>
<dbReference type="EMBL" id="CAJPWZ010001878">
    <property type="protein sequence ID" value="CAG2226203.1"/>
    <property type="molecule type" value="Genomic_DNA"/>
</dbReference>